<feature type="domain" description="Outer membrane protein beta-barrel" evidence="3">
    <location>
        <begin position="48"/>
        <end position="210"/>
    </location>
</feature>
<evidence type="ECO:0000256" key="2">
    <source>
        <dbReference type="SAM" id="SignalP"/>
    </source>
</evidence>
<evidence type="ECO:0000313" key="4">
    <source>
        <dbReference type="EMBL" id="PJI92924.1"/>
    </source>
</evidence>
<dbReference type="InterPro" id="IPR011250">
    <property type="entry name" value="OMP/PagP_B-barrel"/>
</dbReference>
<feature type="chain" id="PRO_5014974071" evidence="2">
    <location>
        <begin position="27"/>
        <end position="228"/>
    </location>
</feature>
<gene>
    <name evidence="4" type="ORF">BC777_1791</name>
</gene>
<dbReference type="InterPro" id="IPR027385">
    <property type="entry name" value="Beta-barrel_OMP"/>
</dbReference>
<dbReference type="RefSeq" id="WP_100367687.1">
    <property type="nucleotide sequence ID" value="NZ_PGTY01000001.1"/>
</dbReference>
<dbReference type="EMBL" id="PGTY01000001">
    <property type="protein sequence ID" value="PJI92924.1"/>
    <property type="molecule type" value="Genomic_DNA"/>
</dbReference>
<evidence type="ECO:0000259" key="3">
    <source>
        <dbReference type="Pfam" id="PF13505"/>
    </source>
</evidence>
<dbReference type="SUPFAM" id="SSF56925">
    <property type="entry name" value="OMPA-like"/>
    <property type="match status" value="1"/>
</dbReference>
<feature type="signal peptide" evidence="2">
    <location>
        <begin position="1"/>
        <end position="26"/>
    </location>
</feature>
<protein>
    <submittedName>
        <fullName evidence="4">Opacity protein-like surface antigen</fullName>
    </submittedName>
</protein>
<dbReference type="AlphaFoldDB" id="A0A2M8WPU5"/>
<accession>A0A2M8WPU5</accession>
<dbReference type="OrthoDB" id="268975at2"/>
<comment type="caution">
    <text evidence="4">The sequence shown here is derived from an EMBL/GenBank/DDBJ whole genome shotgun (WGS) entry which is preliminary data.</text>
</comment>
<keyword evidence="1 2" id="KW-0732">Signal</keyword>
<sequence>MPQVKQSSIMIITSFAGALATGNAFAGGLDDAVITPVVIPTLTAPVGAHTAVHDWSGPYAGLSLSQGEDTFNFYQDGSSFSGPFDSEGTVTGIVGGFNAQRGSFVYGGEVNVSFGDISYDQSDEFASLELDYASIIDVKARAGYAIGSVLIYGAVGYSASQLSENDSDYFTLNGMSYGVGFDYAIGSRYSLGLEYYRRDQSGDLDHASDFSIEDSELETLALRALFQF</sequence>
<keyword evidence="5" id="KW-1185">Reference proteome</keyword>
<evidence type="ECO:0000313" key="5">
    <source>
        <dbReference type="Proteomes" id="UP000228531"/>
    </source>
</evidence>
<dbReference type="Proteomes" id="UP000228531">
    <property type="component" value="Unassembled WGS sequence"/>
</dbReference>
<reference evidence="4 5" key="1">
    <citation type="submission" date="2017-11" db="EMBL/GenBank/DDBJ databases">
        <title>Genomic Encyclopedia of Archaeal and Bacterial Type Strains, Phase II (KMG-II): From Individual Species to Whole Genera.</title>
        <authorList>
            <person name="Goeker M."/>
        </authorList>
    </citation>
    <scope>NUCLEOTIDE SEQUENCE [LARGE SCALE GENOMIC DNA]</scope>
    <source>
        <strain evidence="4 5">DSM 29128</strain>
    </source>
</reference>
<evidence type="ECO:0000256" key="1">
    <source>
        <dbReference type="ARBA" id="ARBA00022729"/>
    </source>
</evidence>
<name>A0A2M8WPU5_9RHOB</name>
<organism evidence="4 5">
    <name type="scientific">Yoonia maricola</name>
    <dbReference type="NCBI Taxonomy" id="420999"/>
    <lineage>
        <taxon>Bacteria</taxon>
        <taxon>Pseudomonadati</taxon>
        <taxon>Pseudomonadota</taxon>
        <taxon>Alphaproteobacteria</taxon>
        <taxon>Rhodobacterales</taxon>
        <taxon>Paracoccaceae</taxon>
        <taxon>Yoonia</taxon>
    </lineage>
</organism>
<dbReference type="Pfam" id="PF13505">
    <property type="entry name" value="OMP_b-brl"/>
    <property type="match status" value="1"/>
</dbReference>
<proteinExistence type="predicted"/>